<dbReference type="PANTHER" id="PTHR14859">
    <property type="entry name" value="CALCOFLUOR WHITE HYPERSENSITIVE PROTEIN PRECURSOR"/>
    <property type="match status" value="1"/>
</dbReference>
<dbReference type="InterPro" id="IPR005135">
    <property type="entry name" value="Endo/exonuclease/phosphatase"/>
</dbReference>
<name>A0A1E5XKF5_9HYPH</name>
<dbReference type="InterPro" id="IPR051916">
    <property type="entry name" value="GPI-anchor_lipid_remodeler"/>
</dbReference>
<keyword evidence="3" id="KW-1185">Reference proteome</keyword>
<keyword evidence="2" id="KW-0540">Nuclease</keyword>
<dbReference type="InterPro" id="IPR036691">
    <property type="entry name" value="Endo/exonu/phosph_ase_sf"/>
</dbReference>
<evidence type="ECO:0000259" key="1">
    <source>
        <dbReference type="Pfam" id="PF03372"/>
    </source>
</evidence>
<evidence type="ECO:0000313" key="3">
    <source>
        <dbReference type="Proteomes" id="UP000095463"/>
    </source>
</evidence>
<accession>A0A1E5XKF5</accession>
<comment type="caution">
    <text evidence="2">The sequence shown here is derived from an EMBL/GenBank/DDBJ whole genome shotgun (WGS) entry which is preliminary data.</text>
</comment>
<keyword evidence="2" id="KW-0255">Endonuclease</keyword>
<sequence length="335" mass="36475">MSLDLVKPAQIALLQGPPQAERDRLDALQRTEANHAEALAGLACLQRVEAPVAEHGEVLAFPLSVAAWNLERCYNVEKSAAVLRREAAELVLLSEVDNGMARTGQRHTSRDVAAELGMNYAFGVEFLELELGAEVELEFCKDDFNRHGFHGNALLSKAALQAPVMIRLEPHGHWFTPESPARRVGTRCAIATAVQTTEGPLYAVSVHLENRGDAGYREAQVKRLIDAIDELAGNTPVIIGGDLNTGLADGGDFEKETLFAHAYGRGFERHGGPIGQTTTRPSRVSRSPRGTWKLDWFLTRGLMVEESRIVPSLADDGEVLSDHDLVVAKLGGFRG</sequence>
<dbReference type="Proteomes" id="UP000095463">
    <property type="component" value="Unassembled WGS sequence"/>
</dbReference>
<reference evidence="2 3" key="1">
    <citation type="journal article" date="2015" name="Genome Announc.">
        <title>Genome Assemblies of Three Soil-Associated Devosia species: D. insulae, D. limi, and D. soli.</title>
        <authorList>
            <person name="Hassan Y.I."/>
            <person name="Lepp D."/>
            <person name="Zhou T."/>
        </authorList>
    </citation>
    <scope>NUCLEOTIDE SEQUENCE [LARGE SCALE GENOMIC DNA]</scope>
    <source>
        <strain evidence="2 3">DS-56</strain>
    </source>
</reference>
<organism evidence="2 3">
    <name type="scientific">Devosia insulae DS-56</name>
    <dbReference type="NCBI Taxonomy" id="1116389"/>
    <lineage>
        <taxon>Bacteria</taxon>
        <taxon>Pseudomonadati</taxon>
        <taxon>Pseudomonadota</taxon>
        <taxon>Alphaproteobacteria</taxon>
        <taxon>Hyphomicrobiales</taxon>
        <taxon>Devosiaceae</taxon>
        <taxon>Devosia</taxon>
    </lineage>
</organism>
<dbReference type="EMBL" id="LAJE02000339">
    <property type="protein sequence ID" value="OEO29055.1"/>
    <property type="molecule type" value="Genomic_DNA"/>
</dbReference>
<dbReference type="GO" id="GO:0016020">
    <property type="term" value="C:membrane"/>
    <property type="evidence" value="ECO:0007669"/>
    <property type="project" value="GOC"/>
</dbReference>
<dbReference type="PANTHER" id="PTHR14859:SF1">
    <property type="entry name" value="PGAP2-INTERACTING PROTEIN"/>
    <property type="match status" value="1"/>
</dbReference>
<feature type="domain" description="Endonuclease/exonuclease/phosphatase" evidence="1">
    <location>
        <begin position="68"/>
        <end position="323"/>
    </location>
</feature>
<proteinExistence type="predicted"/>
<dbReference type="SUPFAM" id="SSF56219">
    <property type="entry name" value="DNase I-like"/>
    <property type="match status" value="1"/>
</dbReference>
<dbReference type="Gene3D" id="3.60.10.10">
    <property type="entry name" value="Endonuclease/exonuclease/phosphatase"/>
    <property type="match status" value="1"/>
</dbReference>
<dbReference type="GO" id="GO:0006506">
    <property type="term" value="P:GPI anchor biosynthetic process"/>
    <property type="evidence" value="ECO:0007669"/>
    <property type="project" value="TreeGrafter"/>
</dbReference>
<gene>
    <name evidence="2" type="ORF">VW23_027265</name>
</gene>
<dbReference type="GO" id="GO:0004519">
    <property type="term" value="F:endonuclease activity"/>
    <property type="evidence" value="ECO:0007669"/>
    <property type="project" value="UniProtKB-KW"/>
</dbReference>
<dbReference type="RefSeq" id="WP_069911676.1">
    <property type="nucleotide sequence ID" value="NZ_LAJE02000339.1"/>
</dbReference>
<dbReference type="Pfam" id="PF03372">
    <property type="entry name" value="Exo_endo_phos"/>
    <property type="match status" value="1"/>
</dbReference>
<keyword evidence="2" id="KW-0378">Hydrolase</keyword>
<dbReference type="AlphaFoldDB" id="A0A1E5XKF5"/>
<evidence type="ECO:0000313" key="2">
    <source>
        <dbReference type="EMBL" id="OEO29055.1"/>
    </source>
</evidence>
<protein>
    <submittedName>
        <fullName evidence="2">Endonuclease</fullName>
    </submittedName>
</protein>